<protein>
    <submittedName>
        <fullName evidence="5">AraC family transcriptional regulator</fullName>
    </submittedName>
</protein>
<evidence type="ECO:0000259" key="4">
    <source>
        <dbReference type="PROSITE" id="PS01124"/>
    </source>
</evidence>
<evidence type="ECO:0000256" key="3">
    <source>
        <dbReference type="ARBA" id="ARBA00023163"/>
    </source>
</evidence>
<organism evidence="5 6">
    <name type="scientific">Tumebacillus amylolyticus</name>
    <dbReference type="NCBI Taxonomy" id="2801339"/>
    <lineage>
        <taxon>Bacteria</taxon>
        <taxon>Bacillati</taxon>
        <taxon>Bacillota</taxon>
        <taxon>Bacilli</taxon>
        <taxon>Bacillales</taxon>
        <taxon>Alicyclobacillaceae</taxon>
        <taxon>Tumebacillus</taxon>
    </lineage>
</organism>
<dbReference type="Pfam" id="PF14526">
    <property type="entry name" value="Cass2"/>
    <property type="match status" value="1"/>
</dbReference>
<dbReference type="InterPro" id="IPR018060">
    <property type="entry name" value="HTH_AraC"/>
</dbReference>
<dbReference type="EMBL" id="JAEQNB010000004">
    <property type="protein sequence ID" value="MBL0387773.1"/>
    <property type="molecule type" value="Genomic_DNA"/>
</dbReference>
<dbReference type="PANTHER" id="PTHR47504:SF5">
    <property type="entry name" value="RIGHT ORIGIN-BINDING PROTEIN"/>
    <property type="match status" value="1"/>
</dbReference>
<evidence type="ECO:0000313" key="6">
    <source>
        <dbReference type="Proteomes" id="UP000602284"/>
    </source>
</evidence>
<reference evidence="5 6" key="1">
    <citation type="submission" date="2021-01" db="EMBL/GenBank/DDBJ databases">
        <title>Tumebacillus sp. strain ITR2 16S ribosomal RNA gene Genome sequencing and assembly.</title>
        <authorList>
            <person name="Kang M."/>
        </authorList>
    </citation>
    <scope>NUCLEOTIDE SEQUENCE [LARGE SCALE GENOMIC DNA]</scope>
    <source>
        <strain evidence="5 6">ITR2</strain>
    </source>
</reference>
<keyword evidence="1" id="KW-0805">Transcription regulation</keyword>
<accession>A0ABS1JBX9</accession>
<comment type="caution">
    <text evidence="5">The sequence shown here is derived from an EMBL/GenBank/DDBJ whole genome shotgun (WGS) entry which is preliminary data.</text>
</comment>
<dbReference type="InterPro" id="IPR029441">
    <property type="entry name" value="Cass2"/>
</dbReference>
<dbReference type="Proteomes" id="UP000602284">
    <property type="component" value="Unassembled WGS sequence"/>
</dbReference>
<dbReference type="InterPro" id="IPR011256">
    <property type="entry name" value="Reg_factor_effector_dom_sf"/>
</dbReference>
<sequence length="301" mass="34384">MEYRERIQVTLDYIEMNLDRPITMNELANVACFSVFHFHRLFVLTVGDTAADYLRKRRLSKAAVALLNSNRRVIDIALEHGFQSHETFARAFKREFQMTPVECRKRRISLALQPVATLAPLSRLPEGGILMTPNIVTKPAFKLIGYGLETNINEGQNHTDIPAFWNRYITEELGANVPNKLRPEVELGICTNFQPETGQFTYVIGFETDTSENVPDGMICVTVPEATYAVFTTPKASDREFSSSIQNTWARAFQEWFPTSGYEQAGTGEFEWYDERCMSETDKQMDIYIPIQKKEALNPQA</sequence>
<dbReference type="InterPro" id="IPR018062">
    <property type="entry name" value="HTH_AraC-typ_CS"/>
</dbReference>
<dbReference type="Gene3D" id="3.20.80.10">
    <property type="entry name" value="Regulatory factor, effector binding domain"/>
    <property type="match status" value="1"/>
</dbReference>
<dbReference type="Gene3D" id="1.10.10.60">
    <property type="entry name" value="Homeodomain-like"/>
    <property type="match status" value="2"/>
</dbReference>
<evidence type="ECO:0000313" key="5">
    <source>
        <dbReference type="EMBL" id="MBL0387773.1"/>
    </source>
</evidence>
<dbReference type="InterPro" id="IPR050959">
    <property type="entry name" value="MarA-like"/>
</dbReference>
<gene>
    <name evidence="5" type="ORF">JJB07_14120</name>
</gene>
<proteinExistence type="predicted"/>
<keyword evidence="3" id="KW-0804">Transcription</keyword>
<name>A0ABS1JBX9_9BACL</name>
<evidence type="ECO:0000256" key="2">
    <source>
        <dbReference type="ARBA" id="ARBA00023125"/>
    </source>
</evidence>
<feature type="domain" description="HTH araC/xylS-type" evidence="4">
    <location>
        <begin position="8"/>
        <end position="106"/>
    </location>
</feature>
<dbReference type="RefSeq" id="WP_201636093.1">
    <property type="nucleotide sequence ID" value="NZ_JAEQNB010000004.1"/>
</dbReference>
<dbReference type="InterPro" id="IPR010499">
    <property type="entry name" value="AraC_E-bd"/>
</dbReference>
<keyword evidence="2" id="KW-0238">DNA-binding</keyword>
<keyword evidence="6" id="KW-1185">Reference proteome</keyword>
<dbReference type="SMART" id="SM00871">
    <property type="entry name" value="AraC_E_bind"/>
    <property type="match status" value="1"/>
</dbReference>
<dbReference type="InterPro" id="IPR009057">
    <property type="entry name" value="Homeodomain-like_sf"/>
</dbReference>
<dbReference type="PROSITE" id="PS01124">
    <property type="entry name" value="HTH_ARAC_FAMILY_2"/>
    <property type="match status" value="1"/>
</dbReference>
<dbReference type="SUPFAM" id="SSF55136">
    <property type="entry name" value="Probable bacterial effector-binding domain"/>
    <property type="match status" value="1"/>
</dbReference>
<evidence type="ECO:0000256" key="1">
    <source>
        <dbReference type="ARBA" id="ARBA00023015"/>
    </source>
</evidence>
<dbReference type="SUPFAM" id="SSF46689">
    <property type="entry name" value="Homeodomain-like"/>
    <property type="match status" value="2"/>
</dbReference>
<dbReference type="Pfam" id="PF12833">
    <property type="entry name" value="HTH_18"/>
    <property type="match status" value="1"/>
</dbReference>
<dbReference type="PROSITE" id="PS00041">
    <property type="entry name" value="HTH_ARAC_FAMILY_1"/>
    <property type="match status" value="1"/>
</dbReference>
<dbReference type="SMART" id="SM00342">
    <property type="entry name" value="HTH_ARAC"/>
    <property type="match status" value="1"/>
</dbReference>
<dbReference type="PANTHER" id="PTHR47504">
    <property type="entry name" value="RIGHT ORIGIN-BINDING PROTEIN"/>
    <property type="match status" value="1"/>
</dbReference>